<evidence type="ECO:0008006" key="2">
    <source>
        <dbReference type="Google" id="ProtNLM"/>
    </source>
</evidence>
<accession>A0A6C0I5T5</accession>
<organism evidence="1">
    <name type="scientific">viral metagenome</name>
    <dbReference type="NCBI Taxonomy" id="1070528"/>
    <lineage>
        <taxon>unclassified sequences</taxon>
        <taxon>metagenomes</taxon>
        <taxon>organismal metagenomes</taxon>
    </lineage>
</organism>
<protein>
    <recommendedName>
        <fullName evidence="2">Protein kinase domain-containing protein</fullName>
    </recommendedName>
</protein>
<dbReference type="AlphaFoldDB" id="A0A6C0I5T5"/>
<dbReference type="EMBL" id="MN740115">
    <property type="protein sequence ID" value="QHT88368.1"/>
    <property type="molecule type" value="Genomic_DNA"/>
</dbReference>
<name>A0A6C0I5T5_9ZZZZ</name>
<sequence>MDSDIYIENDRSAKMISNDTDNYVMYVKHEGKFAVAKALFAGYSDWQELYNREIEFQTFLSTHDLAPFLLEQRKMIEVVGRTFVMWISEDAGLPIEKEDVEAANDVIDRLWDVGVKIHDYVHPSMFVKGFDGKIRVTDFKNAEWVIAENEDTAKRQYLQWKDF</sequence>
<reference evidence="1" key="1">
    <citation type="journal article" date="2020" name="Nature">
        <title>Giant virus diversity and host interactions through global metagenomics.</title>
        <authorList>
            <person name="Schulz F."/>
            <person name="Roux S."/>
            <person name="Paez-Espino D."/>
            <person name="Jungbluth S."/>
            <person name="Walsh D.A."/>
            <person name="Denef V.J."/>
            <person name="McMahon K.D."/>
            <person name="Konstantinidis K.T."/>
            <person name="Eloe-Fadrosh E.A."/>
            <person name="Kyrpides N.C."/>
            <person name="Woyke T."/>
        </authorList>
    </citation>
    <scope>NUCLEOTIDE SEQUENCE</scope>
    <source>
        <strain evidence="1">GVMAG-M-3300023184-50</strain>
    </source>
</reference>
<evidence type="ECO:0000313" key="1">
    <source>
        <dbReference type="EMBL" id="QHT88368.1"/>
    </source>
</evidence>
<proteinExistence type="predicted"/>